<evidence type="ECO:0000259" key="7">
    <source>
        <dbReference type="PROSITE" id="PS50109"/>
    </source>
</evidence>
<sequence>MLQKSFNILEENLFTNVASSNNDNSNNLDDELVFAAEIDDELPAESWKILIVDDESEVHTATNIALTNFIFEDKSLSFINAYSASHAKQLIEQNSDIAIILLDVIMETDNAGLEFVQYVREVLGNQLVRIILRTGQPGHVPEKEIIFNYDINDYKTKTELTSQKLYTTMLTALRSYSLSQRLQLEIERCQQIEMALRDSERREREKAIALENSLKTLQHTQLQLVQSEKMSSLGQLVAGIAHEINNPVNFLYGNLLPTQEYIQQLIELLEIYELHYPNPAPEIIDRVEEIDLPFIISDLPKLLSSMKLGADRIRQIVLSLRNFSRLDDTQKKPVNIHEGIDSTLMILQHRLKANSERPAIEVIKKYGALPSVTCYAGQLNQVFMNLLANAIDALEDVDCTQDCLTSQPQILIHTETVGGDRVRISIADNGVGMTENVRSRIFNSFFTTKPMGKGTGMGLSISQQIVAEKHGGQLECLSSHCQGTKFIIEIPIG</sequence>
<gene>
    <name evidence="9" type="ORF">H6H03_19530</name>
</gene>
<dbReference type="SUPFAM" id="SSF55874">
    <property type="entry name" value="ATPase domain of HSP90 chaperone/DNA topoisomerase II/histidine kinase"/>
    <property type="match status" value="1"/>
</dbReference>
<comment type="catalytic activity">
    <reaction evidence="1">
        <text>ATP + protein L-histidine = ADP + protein N-phospho-L-histidine.</text>
        <dbReference type="EC" id="2.7.13.3"/>
    </reaction>
</comment>
<accession>A0ABR8K995</accession>
<dbReference type="Gene3D" id="3.40.50.2300">
    <property type="match status" value="1"/>
</dbReference>
<dbReference type="RefSeq" id="WP_190956709.1">
    <property type="nucleotide sequence ID" value="NZ_JACJTU010000018.1"/>
</dbReference>
<protein>
    <recommendedName>
        <fullName evidence="2">histidine kinase</fullName>
        <ecNumber evidence="2">2.7.13.3</ecNumber>
    </recommendedName>
</protein>
<reference evidence="9 10" key="1">
    <citation type="journal article" date="2020" name="ISME J.">
        <title>Comparative genomics reveals insights into cyanobacterial evolution and habitat adaptation.</title>
        <authorList>
            <person name="Chen M.Y."/>
            <person name="Teng W.K."/>
            <person name="Zhao L."/>
            <person name="Hu C.X."/>
            <person name="Zhou Y.K."/>
            <person name="Han B.P."/>
            <person name="Song L.R."/>
            <person name="Shu W.S."/>
        </authorList>
    </citation>
    <scope>NUCLEOTIDE SEQUENCE [LARGE SCALE GENOMIC DNA]</scope>
    <source>
        <strain evidence="9 10">FACHB-159</strain>
    </source>
</reference>
<evidence type="ECO:0000256" key="5">
    <source>
        <dbReference type="ARBA" id="ARBA00023012"/>
    </source>
</evidence>
<dbReference type="PANTHER" id="PTHR43065">
    <property type="entry name" value="SENSOR HISTIDINE KINASE"/>
    <property type="match status" value="1"/>
</dbReference>
<dbReference type="EC" id="2.7.13.3" evidence="2"/>
<dbReference type="SUPFAM" id="SSF47384">
    <property type="entry name" value="Homodimeric domain of signal transducing histidine kinase"/>
    <property type="match status" value="1"/>
</dbReference>
<keyword evidence="10" id="KW-1185">Reference proteome</keyword>
<feature type="domain" description="Histidine kinase" evidence="7">
    <location>
        <begin position="239"/>
        <end position="493"/>
    </location>
</feature>
<dbReference type="InterPro" id="IPR005467">
    <property type="entry name" value="His_kinase_dom"/>
</dbReference>
<keyword evidence="3 6" id="KW-0597">Phosphoprotein</keyword>
<dbReference type="InterPro" id="IPR003594">
    <property type="entry name" value="HATPase_dom"/>
</dbReference>
<keyword evidence="4 9" id="KW-0808">Transferase</keyword>
<dbReference type="EMBL" id="JACJTU010000018">
    <property type="protein sequence ID" value="MBD2736055.1"/>
    <property type="molecule type" value="Genomic_DNA"/>
</dbReference>
<dbReference type="InterPro" id="IPR011006">
    <property type="entry name" value="CheY-like_superfamily"/>
</dbReference>
<evidence type="ECO:0000259" key="8">
    <source>
        <dbReference type="PROSITE" id="PS50110"/>
    </source>
</evidence>
<dbReference type="SMART" id="SM00387">
    <property type="entry name" value="HATPase_c"/>
    <property type="match status" value="1"/>
</dbReference>
<feature type="modified residue" description="4-aspartylphosphate" evidence="6">
    <location>
        <position position="103"/>
    </location>
</feature>
<dbReference type="Gene3D" id="3.30.565.10">
    <property type="entry name" value="Histidine kinase-like ATPase, C-terminal domain"/>
    <property type="match status" value="1"/>
</dbReference>
<dbReference type="Proteomes" id="UP000637383">
    <property type="component" value="Unassembled WGS sequence"/>
</dbReference>
<dbReference type="PANTHER" id="PTHR43065:SF50">
    <property type="entry name" value="HISTIDINE KINASE"/>
    <property type="match status" value="1"/>
</dbReference>
<evidence type="ECO:0000313" key="9">
    <source>
        <dbReference type="EMBL" id="MBD2736055.1"/>
    </source>
</evidence>
<dbReference type="Pfam" id="PF02518">
    <property type="entry name" value="HATPase_c"/>
    <property type="match status" value="1"/>
</dbReference>
<evidence type="ECO:0000256" key="2">
    <source>
        <dbReference type="ARBA" id="ARBA00012438"/>
    </source>
</evidence>
<dbReference type="InterPro" id="IPR036890">
    <property type="entry name" value="HATPase_C_sf"/>
</dbReference>
<name>A0ABR8K995_9NOSO</name>
<dbReference type="PROSITE" id="PS50109">
    <property type="entry name" value="HIS_KIN"/>
    <property type="match status" value="1"/>
</dbReference>
<keyword evidence="5" id="KW-0902">Two-component regulatory system</keyword>
<proteinExistence type="predicted"/>
<dbReference type="GO" id="GO:0016301">
    <property type="term" value="F:kinase activity"/>
    <property type="evidence" value="ECO:0007669"/>
    <property type="project" value="UniProtKB-KW"/>
</dbReference>
<organism evidence="9 10">
    <name type="scientific">Nostoc paludosum FACHB-159</name>
    <dbReference type="NCBI Taxonomy" id="2692908"/>
    <lineage>
        <taxon>Bacteria</taxon>
        <taxon>Bacillati</taxon>
        <taxon>Cyanobacteriota</taxon>
        <taxon>Cyanophyceae</taxon>
        <taxon>Nostocales</taxon>
        <taxon>Nostocaceae</taxon>
        <taxon>Nostoc</taxon>
    </lineage>
</organism>
<evidence type="ECO:0000313" key="10">
    <source>
        <dbReference type="Proteomes" id="UP000637383"/>
    </source>
</evidence>
<evidence type="ECO:0000256" key="1">
    <source>
        <dbReference type="ARBA" id="ARBA00000085"/>
    </source>
</evidence>
<evidence type="ECO:0000256" key="4">
    <source>
        <dbReference type="ARBA" id="ARBA00022777"/>
    </source>
</evidence>
<dbReference type="InterPro" id="IPR036097">
    <property type="entry name" value="HisK_dim/P_sf"/>
</dbReference>
<keyword evidence="4 9" id="KW-0418">Kinase</keyword>
<dbReference type="InterPro" id="IPR001789">
    <property type="entry name" value="Sig_transdc_resp-reg_receiver"/>
</dbReference>
<dbReference type="CDD" id="cd00082">
    <property type="entry name" value="HisKA"/>
    <property type="match status" value="1"/>
</dbReference>
<feature type="domain" description="Response regulatory" evidence="8">
    <location>
        <begin position="48"/>
        <end position="172"/>
    </location>
</feature>
<evidence type="ECO:0000256" key="6">
    <source>
        <dbReference type="PROSITE-ProRule" id="PRU00169"/>
    </source>
</evidence>
<evidence type="ECO:0000256" key="3">
    <source>
        <dbReference type="ARBA" id="ARBA00022553"/>
    </source>
</evidence>
<dbReference type="SUPFAM" id="SSF52172">
    <property type="entry name" value="CheY-like"/>
    <property type="match status" value="1"/>
</dbReference>
<dbReference type="InterPro" id="IPR003661">
    <property type="entry name" value="HisK_dim/P_dom"/>
</dbReference>
<dbReference type="PROSITE" id="PS50110">
    <property type="entry name" value="RESPONSE_REGULATORY"/>
    <property type="match status" value="1"/>
</dbReference>
<dbReference type="Gene3D" id="1.10.287.130">
    <property type="match status" value="1"/>
</dbReference>
<dbReference type="InterPro" id="IPR004358">
    <property type="entry name" value="Sig_transdc_His_kin-like_C"/>
</dbReference>
<dbReference type="PRINTS" id="PR00344">
    <property type="entry name" value="BCTRLSENSOR"/>
</dbReference>
<comment type="caution">
    <text evidence="9">The sequence shown here is derived from an EMBL/GenBank/DDBJ whole genome shotgun (WGS) entry which is preliminary data.</text>
</comment>